<dbReference type="GO" id="GO:0003723">
    <property type="term" value="F:RNA binding"/>
    <property type="evidence" value="ECO:0007669"/>
    <property type="project" value="InterPro"/>
</dbReference>
<evidence type="ECO:0000313" key="4">
    <source>
        <dbReference type="EMBL" id="MBB3051660.1"/>
    </source>
</evidence>
<dbReference type="PANTHER" id="PTHR46429">
    <property type="entry name" value="23S RRNA (GUANOSINE-2'-O-)-METHYLTRANSFERASE RLMB"/>
    <property type="match status" value="1"/>
</dbReference>
<accession>A0A839S3P2</accession>
<dbReference type="EMBL" id="JACHWU010000003">
    <property type="protein sequence ID" value="MBB3051660.1"/>
    <property type="molecule type" value="Genomic_DNA"/>
</dbReference>
<dbReference type="InterPro" id="IPR001537">
    <property type="entry name" value="SpoU_MeTrfase"/>
</dbReference>
<dbReference type="GO" id="GO:0005829">
    <property type="term" value="C:cytosol"/>
    <property type="evidence" value="ECO:0007669"/>
    <property type="project" value="TreeGrafter"/>
</dbReference>
<protein>
    <submittedName>
        <fullName evidence="4">tRNA G18 (Ribose-2'-O)-methylase SpoU</fullName>
    </submittedName>
</protein>
<sequence length="199" mass="21179">MSTPGHPSTPEQADTVGDHALVTHAGDTGQHSSVGRRSIVVVAHNLRSAHNVGSLLRTGDVFAVGTVHVTGFTPYPQHPDDERDPIVAARQTRRLAKAAAGAEHTMPLRRHDDVHALLDSLRDEGYTVVGLEIDPAAVSLGDYEPSSKVALVLGDEVRGIDPELRSRCDLLLEIPMHGQKTSLNVSVAAGIALYALRAT</sequence>
<dbReference type="GO" id="GO:0032259">
    <property type="term" value="P:methylation"/>
    <property type="evidence" value="ECO:0007669"/>
    <property type="project" value="UniProtKB-KW"/>
</dbReference>
<evidence type="ECO:0000313" key="5">
    <source>
        <dbReference type="Proteomes" id="UP000550714"/>
    </source>
</evidence>
<evidence type="ECO:0000259" key="3">
    <source>
        <dbReference type="Pfam" id="PF00588"/>
    </source>
</evidence>
<evidence type="ECO:0000256" key="1">
    <source>
        <dbReference type="ARBA" id="ARBA00022603"/>
    </source>
</evidence>
<dbReference type="InterPro" id="IPR029026">
    <property type="entry name" value="tRNA_m1G_MTases_N"/>
</dbReference>
<dbReference type="PANTHER" id="PTHR46429:SF1">
    <property type="entry name" value="23S RRNA (GUANOSINE-2'-O-)-METHYLTRANSFERASE RLMB"/>
    <property type="match status" value="1"/>
</dbReference>
<feature type="domain" description="tRNA/rRNA methyltransferase SpoU type" evidence="3">
    <location>
        <begin position="39"/>
        <end position="194"/>
    </location>
</feature>
<evidence type="ECO:0000256" key="2">
    <source>
        <dbReference type="ARBA" id="ARBA00022679"/>
    </source>
</evidence>
<gene>
    <name evidence="4" type="ORF">FHS23_002689</name>
</gene>
<dbReference type="Proteomes" id="UP000550714">
    <property type="component" value="Unassembled WGS sequence"/>
</dbReference>
<dbReference type="RefSeq" id="WP_343053895.1">
    <property type="nucleotide sequence ID" value="NZ_JACHWU010000003.1"/>
</dbReference>
<keyword evidence="2" id="KW-0808">Transferase</keyword>
<dbReference type="SUPFAM" id="SSF75217">
    <property type="entry name" value="alpha/beta knot"/>
    <property type="match status" value="1"/>
</dbReference>
<dbReference type="Gene3D" id="3.40.1280.10">
    <property type="match status" value="1"/>
</dbReference>
<dbReference type="GO" id="GO:0008173">
    <property type="term" value="F:RNA methyltransferase activity"/>
    <property type="evidence" value="ECO:0007669"/>
    <property type="project" value="InterPro"/>
</dbReference>
<dbReference type="InterPro" id="IPR004441">
    <property type="entry name" value="rRNA_MeTrfase_TrmH"/>
</dbReference>
<comment type="caution">
    <text evidence="4">The sequence shown here is derived from an EMBL/GenBank/DDBJ whole genome shotgun (WGS) entry which is preliminary data.</text>
</comment>
<dbReference type="AlphaFoldDB" id="A0A839S3P2"/>
<dbReference type="InterPro" id="IPR029028">
    <property type="entry name" value="Alpha/beta_knot_MTases"/>
</dbReference>
<organism evidence="4 5">
    <name type="scientific">Prauserella isguenensis</name>
    <dbReference type="NCBI Taxonomy" id="1470180"/>
    <lineage>
        <taxon>Bacteria</taxon>
        <taxon>Bacillati</taxon>
        <taxon>Actinomycetota</taxon>
        <taxon>Actinomycetes</taxon>
        <taxon>Pseudonocardiales</taxon>
        <taxon>Pseudonocardiaceae</taxon>
        <taxon>Prauserella</taxon>
    </lineage>
</organism>
<keyword evidence="5" id="KW-1185">Reference proteome</keyword>
<keyword evidence="1 4" id="KW-0489">Methyltransferase</keyword>
<proteinExistence type="predicted"/>
<reference evidence="4 5" key="1">
    <citation type="submission" date="2020-08" db="EMBL/GenBank/DDBJ databases">
        <title>Genomic Encyclopedia of Type Strains, Phase III (KMG-III): the genomes of soil and plant-associated and newly described type strains.</title>
        <authorList>
            <person name="Whitman W."/>
        </authorList>
    </citation>
    <scope>NUCLEOTIDE SEQUENCE [LARGE SCALE GENOMIC DNA]</scope>
    <source>
        <strain evidence="4 5">CECT 8577</strain>
    </source>
</reference>
<dbReference type="GO" id="GO:0006396">
    <property type="term" value="P:RNA processing"/>
    <property type="evidence" value="ECO:0007669"/>
    <property type="project" value="InterPro"/>
</dbReference>
<dbReference type="Pfam" id="PF00588">
    <property type="entry name" value="SpoU_methylase"/>
    <property type="match status" value="1"/>
</dbReference>
<name>A0A839S3P2_9PSEU</name>